<protein>
    <submittedName>
        <fullName evidence="1">Ovule protein</fullName>
    </submittedName>
</protein>
<dbReference type="WBParaSite" id="BTMF_0000326701-mRNA-1">
    <property type="protein sequence ID" value="BTMF_0000326701-mRNA-1"/>
    <property type="gene ID" value="BTMF_0000326701"/>
</dbReference>
<evidence type="ECO:0000313" key="1">
    <source>
        <dbReference type="WBParaSite" id="BTMF_0000326701-mRNA-1"/>
    </source>
</evidence>
<organism evidence="1">
    <name type="scientific">Brugia timori</name>
    <dbReference type="NCBI Taxonomy" id="42155"/>
    <lineage>
        <taxon>Eukaryota</taxon>
        <taxon>Metazoa</taxon>
        <taxon>Ecdysozoa</taxon>
        <taxon>Nematoda</taxon>
        <taxon>Chromadorea</taxon>
        <taxon>Rhabditida</taxon>
        <taxon>Spirurina</taxon>
        <taxon>Spiruromorpha</taxon>
        <taxon>Filarioidea</taxon>
        <taxon>Onchocercidae</taxon>
        <taxon>Brugia</taxon>
    </lineage>
</organism>
<name>A0A0R3QAA1_9BILA</name>
<reference evidence="1" key="1">
    <citation type="submission" date="2017-02" db="UniProtKB">
        <authorList>
            <consortium name="WormBaseParasite"/>
        </authorList>
    </citation>
    <scope>IDENTIFICATION</scope>
</reference>
<accession>A0A0R3QAA1</accession>
<proteinExistence type="predicted"/>
<sequence>LNESNISVILFRSTFPNEPSSGKCTTSFRRLSASSKYLVNSVVLLSTCLI</sequence>
<dbReference type="AlphaFoldDB" id="A0A0R3QAA1"/>